<dbReference type="EMBL" id="KN817591">
    <property type="protein sequence ID" value="KJA18292.1"/>
    <property type="molecule type" value="Genomic_DNA"/>
</dbReference>
<dbReference type="Gene3D" id="1.20.1250.20">
    <property type="entry name" value="MFS general substrate transporter like domains"/>
    <property type="match status" value="1"/>
</dbReference>
<dbReference type="InterPro" id="IPR020846">
    <property type="entry name" value="MFS_dom"/>
</dbReference>
<feature type="transmembrane region" description="Helical" evidence="6">
    <location>
        <begin position="229"/>
        <end position="249"/>
    </location>
</feature>
<feature type="domain" description="Major facilitator superfamily (MFS) profile" evidence="7">
    <location>
        <begin position="98"/>
        <end position="535"/>
    </location>
</feature>
<dbReference type="Pfam" id="PF07690">
    <property type="entry name" value="MFS_1"/>
    <property type="match status" value="1"/>
</dbReference>
<accession>A0A0D2KUH2</accession>
<name>A0A0D2KUH2_HYPSF</name>
<keyword evidence="9" id="KW-1185">Reference proteome</keyword>
<keyword evidence="4 6" id="KW-0472">Membrane</keyword>
<feature type="compositionally biased region" description="Basic and acidic residues" evidence="5">
    <location>
        <begin position="38"/>
        <end position="58"/>
    </location>
</feature>
<evidence type="ECO:0000313" key="8">
    <source>
        <dbReference type="EMBL" id="KJA18292.1"/>
    </source>
</evidence>
<evidence type="ECO:0000256" key="6">
    <source>
        <dbReference type="SAM" id="Phobius"/>
    </source>
</evidence>
<feature type="compositionally biased region" description="Polar residues" evidence="5">
    <location>
        <begin position="1"/>
        <end position="10"/>
    </location>
</feature>
<dbReference type="PROSITE" id="PS50850">
    <property type="entry name" value="MFS"/>
    <property type="match status" value="1"/>
</dbReference>
<dbReference type="Proteomes" id="UP000054270">
    <property type="component" value="Unassembled WGS sequence"/>
</dbReference>
<feature type="region of interest" description="Disordered" evidence="5">
    <location>
        <begin position="1"/>
        <end position="88"/>
    </location>
</feature>
<dbReference type="PANTHER" id="PTHR23502:SF74">
    <property type="entry name" value="MAJOR FACILITATOR SUPERFAMILY (MFS) PROFILE DOMAIN-CONTAINING PROTEIN"/>
    <property type="match status" value="1"/>
</dbReference>
<evidence type="ECO:0000256" key="5">
    <source>
        <dbReference type="SAM" id="MobiDB-lite"/>
    </source>
</evidence>
<dbReference type="InterPro" id="IPR011701">
    <property type="entry name" value="MFS"/>
</dbReference>
<evidence type="ECO:0000256" key="1">
    <source>
        <dbReference type="ARBA" id="ARBA00004141"/>
    </source>
</evidence>
<feature type="compositionally biased region" description="Polar residues" evidence="5">
    <location>
        <begin position="17"/>
        <end position="31"/>
    </location>
</feature>
<dbReference type="CDD" id="cd17323">
    <property type="entry name" value="MFS_Tpo1_MDR_like"/>
    <property type="match status" value="1"/>
</dbReference>
<proteinExistence type="predicted"/>
<protein>
    <recommendedName>
        <fullName evidence="7">Major facilitator superfamily (MFS) profile domain-containing protein</fullName>
    </recommendedName>
</protein>
<feature type="transmembrane region" description="Helical" evidence="6">
    <location>
        <begin position="414"/>
        <end position="433"/>
    </location>
</feature>
<dbReference type="GO" id="GO:0022857">
    <property type="term" value="F:transmembrane transporter activity"/>
    <property type="evidence" value="ECO:0007669"/>
    <property type="project" value="InterPro"/>
</dbReference>
<organism evidence="8 9">
    <name type="scientific">Hypholoma sublateritium (strain FD-334 SS-4)</name>
    <dbReference type="NCBI Taxonomy" id="945553"/>
    <lineage>
        <taxon>Eukaryota</taxon>
        <taxon>Fungi</taxon>
        <taxon>Dikarya</taxon>
        <taxon>Basidiomycota</taxon>
        <taxon>Agaricomycotina</taxon>
        <taxon>Agaricomycetes</taxon>
        <taxon>Agaricomycetidae</taxon>
        <taxon>Agaricales</taxon>
        <taxon>Agaricineae</taxon>
        <taxon>Strophariaceae</taxon>
        <taxon>Hypholoma</taxon>
    </lineage>
</organism>
<feature type="transmembrane region" description="Helical" evidence="6">
    <location>
        <begin position="100"/>
        <end position="117"/>
    </location>
</feature>
<feature type="transmembrane region" description="Helical" evidence="6">
    <location>
        <begin position="168"/>
        <end position="186"/>
    </location>
</feature>
<dbReference type="STRING" id="945553.A0A0D2KUH2"/>
<feature type="transmembrane region" description="Helical" evidence="6">
    <location>
        <begin position="374"/>
        <end position="393"/>
    </location>
</feature>
<dbReference type="GO" id="GO:0005886">
    <property type="term" value="C:plasma membrane"/>
    <property type="evidence" value="ECO:0007669"/>
    <property type="project" value="TreeGrafter"/>
</dbReference>
<keyword evidence="3 6" id="KW-1133">Transmembrane helix</keyword>
<gene>
    <name evidence="8" type="ORF">HYPSUDRAFT_145179</name>
</gene>
<evidence type="ECO:0000259" key="7">
    <source>
        <dbReference type="PROSITE" id="PS50850"/>
    </source>
</evidence>
<dbReference type="OMA" id="WVFWIMM"/>
<dbReference type="FunFam" id="1.20.1250.20:FF:000082">
    <property type="entry name" value="MFS multidrug transporter, putative"/>
    <property type="match status" value="1"/>
</dbReference>
<dbReference type="SUPFAM" id="SSF103473">
    <property type="entry name" value="MFS general substrate transporter"/>
    <property type="match status" value="1"/>
</dbReference>
<feature type="transmembrane region" description="Helical" evidence="6">
    <location>
        <begin position="335"/>
        <end position="354"/>
    </location>
</feature>
<feature type="transmembrane region" description="Helical" evidence="6">
    <location>
        <begin position="445"/>
        <end position="467"/>
    </location>
</feature>
<feature type="transmembrane region" description="Helical" evidence="6">
    <location>
        <begin position="255"/>
        <end position="277"/>
    </location>
</feature>
<dbReference type="OrthoDB" id="9986881at2759"/>
<dbReference type="AlphaFoldDB" id="A0A0D2KUH2"/>
<evidence type="ECO:0000256" key="2">
    <source>
        <dbReference type="ARBA" id="ARBA00022692"/>
    </source>
</evidence>
<evidence type="ECO:0000256" key="3">
    <source>
        <dbReference type="ARBA" id="ARBA00022989"/>
    </source>
</evidence>
<keyword evidence="2 6" id="KW-0812">Transmembrane</keyword>
<feature type="transmembrane region" description="Helical" evidence="6">
    <location>
        <begin position="198"/>
        <end position="217"/>
    </location>
</feature>
<dbReference type="InterPro" id="IPR036259">
    <property type="entry name" value="MFS_trans_sf"/>
</dbReference>
<sequence length="567" mass="62351">MVNSTRSSFTYLERAVSPQSEKTKGATSPVPQNALKELTSRGEEEIERYGGDDPRDPPLKSPGAVSVSVPALPTDDPNRVTWDGPDDPTNPQNWSTKYKWFLTLVCIIMTVNVTFASSAPSSASTHIKAQFNTDTEVSYLITTTFLLGYVLGPLFWGPGSEVYGRKPVFLIAMTCYTLFILGQALAQNVETLLVTRFLSGFFAVAPLTNSGGVIADIWSAAGRGPATSFFTASVFLGPVLGPIISGYILEAGASWRWVFWVMFLFASVCTVIMFATLPETYAPVILLKKVKKIRKTDPEGSKGMFAEHENQDWSFKGLVHRTLFRPFKMLAMEPILILITAYLSVVYGLLYALFQAFPIVFIQRRGFTIGQDGLIFIGVGIGTTLGSAINLWTTAHYPQLIAKWKGFPPPEQRLFGAMLGSPLLVVGIFWLGWTGEYSSVPWYVPGLSTIVIGTSISLIFMSFLSYLVDTYLMFSASAFAANTVVRSAVAAAFPLFTVQMFENLGVNWACTLIGLVGLVFAPSPFLFYKYGPRIRMRSTFSPCIDLKIAEQLKEEEEANEKLGAEKA</sequence>
<comment type="subcellular location">
    <subcellularLocation>
        <location evidence="1">Membrane</location>
        <topology evidence="1">Multi-pass membrane protein</topology>
    </subcellularLocation>
</comment>
<feature type="transmembrane region" description="Helical" evidence="6">
    <location>
        <begin position="137"/>
        <end position="156"/>
    </location>
</feature>
<feature type="transmembrane region" description="Helical" evidence="6">
    <location>
        <begin position="506"/>
        <end position="528"/>
    </location>
</feature>
<evidence type="ECO:0000313" key="9">
    <source>
        <dbReference type="Proteomes" id="UP000054270"/>
    </source>
</evidence>
<feature type="transmembrane region" description="Helical" evidence="6">
    <location>
        <begin position="479"/>
        <end position="500"/>
    </location>
</feature>
<dbReference type="PANTHER" id="PTHR23502">
    <property type="entry name" value="MAJOR FACILITATOR SUPERFAMILY"/>
    <property type="match status" value="1"/>
</dbReference>
<evidence type="ECO:0000256" key="4">
    <source>
        <dbReference type="ARBA" id="ARBA00023136"/>
    </source>
</evidence>
<reference evidence="9" key="1">
    <citation type="submission" date="2014-04" db="EMBL/GenBank/DDBJ databases">
        <title>Evolutionary Origins and Diversification of the Mycorrhizal Mutualists.</title>
        <authorList>
            <consortium name="DOE Joint Genome Institute"/>
            <consortium name="Mycorrhizal Genomics Consortium"/>
            <person name="Kohler A."/>
            <person name="Kuo A."/>
            <person name="Nagy L.G."/>
            <person name="Floudas D."/>
            <person name="Copeland A."/>
            <person name="Barry K.W."/>
            <person name="Cichocki N."/>
            <person name="Veneault-Fourrey C."/>
            <person name="LaButti K."/>
            <person name="Lindquist E.A."/>
            <person name="Lipzen A."/>
            <person name="Lundell T."/>
            <person name="Morin E."/>
            <person name="Murat C."/>
            <person name="Riley R."/>
            <person name="Ohm R."/>
            <person name="Sun H."/>
            <person name="Tunlid A."/>
            <person name="Henrissat B."/>
            <person name="Grigoriev I.V."/>
            <person name="Hibbett D.S."/>
            <person name="Martin F."/>
        </authorList>
    </citation>
    <scope>NUCLEOTIDE SEQUENCE [LARGE SCALE GENOMIC DNA]</scope>
    <source>
        <strain evidence="9">FD-334 SS-4</strain>
    </source>
</reference>